<evidence type="ECO:0000256" key="1">
    <source>
        <dbReference type="SAM" id="SignalP"/>
    </source>
</evidence>
<dbReference type="Proteomes" id="UP000324800">
    <property type="component" value="Unassembled WGS sequence"/>
</dbReference>
<comment type="caution">
    <text evidence="2">The sequence shown here is derived from an EMBL/GenBank/DDBJ whole genome shotgun (WGS) entry which is preliminary data.</text>
</comment>
<reference evidence="2 3" key="1">
    <citation type="submission" date="2019-03" db="EMBL/GenBank/DDBJ databases">
        <title>Single cell metagenomics reveals metabolic interactions within the superorganism composed of flagellate Streblomastix strix and complex community of Bacteroidetes bacteria on its surface.</title>
        <authorList>
            <person name="Treitli S.C."/>
            <person name="Kolisko M."/>
            <person name="Husnik F."/>
            <person name="Keeling P."/>
            <person name="Hampl V."/>
        </authorList>
    </citation>
    <scope>NUCLEOTIDE SEQUENCE [LARGE SCALE GENOMIC DNA]</scope>
    <source>
        <strain evidence="2">ST1C</strain>
    </source>
</reference>
<name>A0A5J4UJZ2_9EUKA</name>
<evidence type="ECO:0000313" key="3">
    <source>
        <dbReference type="Proteomes" id="UP000324800"/>
    </source>
</evidence>
<accession>A0A5J4UJZ2</accession>
<protein>
    <submittedName>
        <fullName evidence="2">Uncharacterized protein</fullName>
    </submittedName>
</protein>
<gene>
    <name evidence="2" type="ORF">EZS28_033921</name>
</gene>
<feature type="chain" id="PRO_5023824293" evidence="1">
    <location>
        <begin position="17"/>
        <end position="161"/>
    </location>
</feature>
<feature type="signal peptide" evidence="1">
    <location>
        <begin position="1"/>
        <end position="16"/>
    </location>
</feature>
<evidence type="ECO:0000313" key="2">
    <source>
        <dbReference type="EMBL" id="KAA6370553.1"/>
    </source>
</evidence>
<sequence>MLLLILISIPIELVNNYYNYFLDAEDENLFDFERIRVKCGAIFYSFCEEDDRIRSDEDDQGNQDYEDCYDNDYANGCSICVYVQQLYESGCELEVECGVQLFALIDSLTFDELSFILFGVEGQIQFCFEGDEDDYYEVDLLLRLELFLFVDLLKLYIQSSL</sequence>
<keyword evidence="1" id="KW-0732">Signal</keyword>
<proteinExistence type="predicted"/>
<organism evidence="2 3">
    <name type="scientific">Streblomastix strix</name>
    <dbReference type="NCBI Taxonomy" id="222440"/>
    <lineage>
        <taxon>Eukaryota</taxon>
        <taxon>Metamonada</taxon>
        <taxon>Preaxostyla</taxon>
        <taxon>Oxymonadida</taxon>
        <taxon>Streblomastigidae</taxon>
        <taxon>Streblomastix</taxon>
    </lineage>
</organism>
<dbReference type="EMBL" id="SNRW01015272">
    <property type="protein sequence ID" value="KAA6370553.1"/>
    <property type="molecule type" value="Genomic_DNA"/>
</dbReference>
<dbReference type="AlphaFoldDB" id="A0A5J4UJZ2"/>